<evidence type="ECO:0000313" key="8">
    <source>
        <dbReference type="EMBL" id="RRT57223.1"/>
    </source>
</evidence>
<evidence type="ECO:0000256" key="6">
    <source>
        <dbReference type="ARBA" id="ARBA00023294"/>
    </source>
</evidence>
<dbReference type="AlphaFoldDB" id="A0A426YZS0"/>
<dbReference type="PANTHER" id="PTHR33541">
    <property type="entry name" value="PROTEIN BIG GRAIN 1-LIKE A-RELATED"/>
    <property type="match status" value="1"/>
</dbReference>
<evidence type="ECO:0000256" key="3">
    <source>
        <dbReference type="ARBA" id="ARBA00022448"/>
    </source>
</evidence>
<keyword evidence="5" id="KW-0472">Membrane</keyword>
<evidence type="ECO:0000256" key="1">
    <source>
        <dbReference type="ARBA" id="ARBA00004236"/>
    </source>
</evidence>
<keyword evidence="6" id="KW-0927">Auxin signaling pathway</keyword>
<dbReference type="PANTHER" id="PTHR33541:SF11">
    <property type="entry name" value="PROTEIN BIG GRAIN 1-LIKE E"/>
    <property type="match status" value="1"/>
</dbReference>
<evidence type="ECO:0000256" key="7">
    <source>
        <dbReference type="SAM" id="MobiDB-lite"/>
    </source>
</evidence>
<feature type="region of interest" description="Disordered" evidence="7">
    <location>
        <begin position="107"/>
        <end position="156"/>
    </location>
</feature>
<organism evidence="8 9">
    <name type="scientific">Ensete ventricosum</name>
    <name type="common">Abyssinian banana</name>
    <name type="synonym">Musa ensete</name>
    <dbReference type="NCBI Taxonomy" id="4639"/>
    <lineage>
        <taxon>Eukaryota</taxon>
        <taxon>Viridiplantae</taxon>
        <taxon>Streptophyta</taxon>
        <taxon>Embryophyta</taxon>
        <taxon>Tracheophyta</taxon>
        <taxon>Spermatophyta</taxon>
        <taxon>Magnoliopsida</taxon>
        <taxon>Liliopsida</taxon>
        <taxon>Zingiberales</taxon>
        <taxon>Musaceae</taxon>
        <taxon>Ensete</taxon>
    </lineage>
</organism>
<dbReference type="GO" id="GO:0009734">
    <property type="term" value="P:auxin-activated signaling pathway"/>
    <property type="evidence" value="ECO:0007669"/>
    <property type="project" value="UniProtKB-KW"/>
</dbReference>
<accession>A0A426YZS0</accession>
<dbReference type="InterPro" id="IPR039621">
    <property type="entry name" value="BG1-like"/>
</dbReference>
<dbReference type="GO" id="GO:0005886">
    <property type="term" value="C:plasma membrane"/>
    <property type="evidence" value="ECO:0007669"/>
    <property type="project" value="UniProtKB-SubCell"/>
</dbReference>
<feature type="compositionally biased region" description="Acidic residues" evidence="7">
    <location>
        <begin position="270"/>
        <end position="279"/>
    </location>
</feature>
<reference evidence="8 9" key="1">
    <citation type="journal article" date="2014" name="Agronomy (Basel)">
        <title>A Draft Genome Sequence for Ensete ventricosum, the Drought-Tolerant Tree Against Hunger.</title>
        <authorList>
            <person name="Harrison J."/>
            <person name="Moore K.A."/>
            <person name="Paszkiewicz K."/>
            <person name="Jones T."/>
            <person name="Grant M."/>
            <person name="Ambacheew D."/>
            <person name="Muzemil S."/>
            <person name="Studholme D.J."/>
        </authorList>
    </citation>
    <scope>NUCLEOTIDE SEQUENCE [LARGE SCALE GENOMIC DNA]</scope>
</reference>
<dbReference type="Proteomes" id="UP000287651">
    <property type="component" value="Unassembled WGS sequence"/>
</dbReference>
<comment type="similarity">
    <text evidence="2">Belongs to the BIG GRAIN 1 (BG1) plant protein family.</text>
</comment>
<evidence type="ECO:0000256" key="4">
    <source>
        <dbReference type="ARBA" id="ARBA00022475"/>
    </source>
</evidence>
<evidence type="ECO:0000256" key="5">
    <source>
        <dbReference type="ARBA" id="ARBA00023136"/>
    </source>
</evidence>
<evidence type="ECO:0000256" key="2">
    <source>
        <dbReference type="ARBA" id="ARBA00010067"/>
    </source>
</evidence>
<dbReference type="EMBL" id="AMZH03009266">
    <property type="protein sequence ID" value="RRT57223.1"/>
    <property type="molecule type" value="Genomic_DNA"/>
</dbReference>
<keyword evidence="4" id="KW-1003">Cell membrane</keyword>
<sequence>MNHLHDKSFDSWNESDELDVFEATRYFSGAIDGTALQVGGFGSHGAVTVEDRVPSSVQKGNLDERLISTSSSLMKDNKCKQPSSPGARLVGLLNSFLHQAASGRKLRCLNPTSTTRETPEEGDAKEENRLGGRERRRSISRSQSTNSAGSKSSKFCGSSSFTNPDLYPYDYRTTSPISYKCNSGQKSVTFCPLIEAWGSASITELLHNSGGQKEKDYRLHGIRSEEKDAHDRENEKWVPNNPNDQYPGRDWFGDYKLPLAGVSKNSIKGEEEEEEEEVSDSSSDLFELKICDHAALSDGLPVFATTDIEAINRANTAS</sequence>
<feature type="region of interest" description="Disordered" evidence="7">
    <location>
        <begin position="263"/>
        <end position="283"/>
    </location>
</feature>
<keyword evidence="3" id="KW-0813">Transport</keyword>
<feature type="compositionally biased region" description="Low complexity" evidence="7">
    <location>
        <begin position="140"/>
        <end position="156"/>
    </location>
</feature>
<protein>
    <submittedName>
        <fullName evidence="8">Uncharacterized protein</fullName>
    </submittedName>
</protein>
<name>A0A426YZS0_ENSVE</name>
<comment type="caution">
    <text evidence="8">The sequence shown here is derived from an EMBL/GenBank/DDBJ whole genome shotgun (WGS) entry which is preliminary data.</text>
</comment>
<proteinExistence type="inferred from homology"/>
<evidence type="ECO:0000313" key="9">
    <source>
        <dbReference type="Proteomes" id="UP000287651"/>
    </source>
</evidence>
<gene>
    <name evidence="8" type="ORF">B296_00020886</name>
</gene>
<comment type="subcellular location">
    <subcellularLocation>
        <location evidence="1">Cell membrane</location>
    </subcellularLocation>
</comment>